<organism evidence="7 8">
    <name type="scientific">Amycolatopsis rubida</name>
    <dbReference type="NCBI Taxonomy" id="112413"/>
    <lineage>
        <taxon>Bacteria</taxon>
        <taxon>Bacillati</taxon>
        <taxon>Actinomycetota</taxon>
        <taxon>Actinomycetes</taxon>
        <taxon>Pseudonocardiales</taxon>
        <taxon>Pseudonocardiaceae</taxon>
        <taxon>Amycolatopsis</taxon>
    </lineage>
</organism>
<dbReference type="PANTHER" id="PTHR47961:SF10">
    <property type="entry name" value="ATP-DEPENDENT DNA HELICASE HEL308"/>
    <property type="match status" value="1"/>
</dbReference>
<evidence type="ECO:0000256" key="5">
    <source>
        <dbReference type="SAM" id="MobiDB-lite"/>
    </source>
</evidence>
<dbReference type="InterPro" id="IPR050474">
    <property type="entry name" value="Hel308_SKI2-like"/>
</dbReference>
<evidence type="ECO:0000259" key="6">
    <source>
        <dbReference type="PROSITE" id="PS51192"/>
    </source>
</evidence>
<evidence type="ECO:0000256" key="1">
    <source>
        <dbReference type="ARBA" id="ARBA00022741"/>
    </source>
</evidence>
<keyword evidence="8" id="KW-1185">Reference proteome</keyword>
<keyword evidence="3 7" id="KW-0347">Helicase</keyword>
<dbReference type="InterPro" id="IPR014001">
    <property type="entry name" value="Helicase_ATP-bd"/>
</dbReference>
<dbReference type="InterPro" id="IPR027417">
    <property type="entry name" value="P-loop_NTPase"/>
</dbReference>
<evidence type="ECO:0000256" key="4">
    <source>
        <dbReference type="ARBA" id="ARBA00022840"/>
    </source>
</evidence>
<dbReference type="InterPro" id="IPR029030">
    <property type="entry name" value="Caspase-like_dom_sf"/>
</dbReference>
<keyword evidence="2" id="KW-0378">Hydrolase</keyword>
<dbReference type="Proteomes" id="UP000470404">
    <property type="component" value="Unassembled WGS sequence"/>
</dbReference>
<dbReference type="SUPFAM" id="SSF52540">
    <property type="entry name" value="P-loop containing nucleoside triphosphate hydrolases"/>
    <property type="match status" value="1"/>
</dbReference>
<name>A0ABX0CAH5_9PSEU</name>
<sequence length="529" mass="57328">MEYEQKFHGLFIGVDNYESPEFGQLKYAKNDAIALHALFLDTFGEKATLMLDAAATKDRLTTEIGHIRASSTEQDIVVFTYSGHGTHDGFLATRDAEPDRLTETALGLDQLFELVGGIRAEAIVLVLDCSFSGRAAAKVLREPEHRDAIRGPLTALESVAGEEIFVIAAAEADQEVRESGEFRHGLLTHYLLEGLRGHPAVCDGDRVSLLKLAGHVSSKLRPHPPEPGTVQQTPVGTRRTRHVSLPVLVPGANFRTIGEDTAPRHATPAFSSLSGMGVPDLAIVVWEQRYSRLNQLQLLAINDGQILRGGNVLVSAPTSAGKTLVGELAALRAVADGGRAVFLLSTRALVNEQYDRFQGTYSAIGVRVIRVTGELRDQTRALVIGDFDVAILTYEKYSALLSGCLELLTRTSVLVIDEIQTLASPDRGPGLELLLTWIRLRRLTGPVPQIVGLSAVLGKARELAEWLGAELVATTHGDVPLLEGVSPKTARTATSTRIGKNRSFPSLPQVRRTLCCRVSCAHSPTRVNR</sequence>
<evidence type="ECO:0000313" key="8">
    <source>
        <dbReference type="Proteomes" id="UP000470404"/>
    </source>
</evidence>
<evidence type="ECO:0000313" key="7">
    <source>
        <dbReference type="EMBL" id="NEC62432.1"/>
    </source>
</evidence>
<dbReference type="SMART" id="SM00487">
    <property type="entry name" value="DEXDc"/>
    <property type="match status" value="1"/>
</dbReference>
<dbReference type="InterPro" id="IPR011545">
    <property type="entry name" value="DEAD/DEAH_box_helicase_dom"/>
</dbReference>
<keyword evidence="1" id="KW-0547">Nucleotide-binding</keyword>
<feature type="region of interest" description="Disordered" evidence="5">
    <location>
        <begin position="218"/>
        <end position="237"/>
    </location>
</feature>
<dbReference type="GO" id="GO:0004386">
    <property type="term" value="F:helicase activity"/>
    <property type="evidence" value="ECO:0007669"/>
    <property type="project" value="UniProtKB-KW"/>
</dbReference>
<gene>
    <name evidence="7" type="ORF">G3I59_44260</name>
</gene>
<dbReference type="InterPro" id="IPR011600">
    <property type="entry name" value="Pept_C14_caspase"/>
</dbReference>
<dbReference type="RefSeq" id="WP_095213854.1">
    <property type="nucleotide sequence ID" value="NZ_JAAGNC010000212.1"/>
</dbReference>
<dbReference type="PROSITE" id="PS51192">
    <property type="entry name" value="HELICASE_ATP_BIND_1"/>
    <property type="match status" value="1"/>
</dbReference>
<dbReference type="Pfam" id="PF00270">
    <property type="entry name" value="DEAD"/>
    <property type="match status" value="1"/>
</dbReference>
<dbReference type="PANTHER" id="PTHR47961">
    <property type="entry name" value="DNA POLYMERASE THETA, PUTATIVE (AFU_ORTHOLOGUE AFUA_1G05260)-RELATED"/>
    <property type="match status" value="1"/>
</dbReference>
<keyword evidence="4" id="KW-0067">ATP-binding</keyword>
<dbReference type="EMBL" id="JAAGNC010000212">
    <property type="protein sequence ID" value="NEC62432.1"/>
    <property type="molecule type" value="Genomic_DNA"/>
</dbReference>
<dbReference type="Gene3D" id="3.40.50.300">
    <property type="entry name" value="P-loop containing nucleotide triphosphate hydrolases"/>
    <property type="match status" value="1"/>
</dbReference>
<feature type="domain" description="Helicase ATP-binding" evidence="6">
    <location>
        <begin position="303"/>
        <end position="475"/>
    </location>
</feature>
<accession>A0ABX0CAH5</accession>
<proteinExistence type="predicted"/>
<comment type="caution">
    <text evidence="7">The sequence shown here is derived from an EMBL/GenBank/DDBJ whole genome shotgun (WGS) entry which is preliminary data.</text>
</comment>
<evidence type="ECO:0000256" key="3">
    <source>
        <dbReference type="ARBA" id="ARBA00022806"/>
    </source>
</evidence>
<reference evidence="7 8" key="1">
    <citation type="submission" date="2020-01" db="EMBL/GenBank/DDBJ databases">
        <title>Insect and environment-associated Actinomycetes.</title>
        <authorList>
            <person name="Currrie C."/>
            <person name="Chevrette M."/>
            <person name="Carlson C."/>
            <person name="Stubbendieck R."/>
            <person name="Wendt-Pienkowski E."/>
        </authorList>
    </citation>
    <scope>NUCLEOTIDE SEQUENCE [LARGE SCALE GENOMIC DNA]</scope>
    <source>
        <strain evidence="7 8">SID8386</strain>
    </source>
</reference>
<evidence type="ECO:0000256" key="2">
    <source>
        <dbReference type="ARBA" id="ARBA00022801"/>
    </source>
</evidence>
<dbReference type="SUPFAM" id="SSF52129">
    <property type="entry name" value="Caspase-like"/>
    <property type="match status" value="1"/>
</dbReference>
<dbReference type="Gene3D" id="3.40.50.1460">
    <property type="match status" value="1"/>
</dbReference>
<protein>
    <submittedName>
        <fullName evidence="7">DEAD/DEAH box helicase</fullName>
    </submittedName>
</protein>
<dbReference type="Pfam" id="PF00656">
    <property type="entry name" value="Peptidase_C14"/>
    <property type="match status" value="1"/>
</dbReference>